<keyword evidence="1" id="KW-0472">Membrane</keyword>
<gene>
    <name evidence="2" type="ORF">HX858_09080</name>
</gene>
<accession>A0A7K4MWX5</accession>
<evidence type="ECO:0000256" key="1">
    <source>
        <dbReference type="SAM" id="Phobius"/>
    </source>
</evidence>
<evidence type="ECO:0000313" key="3">
    <source>
        <dbReference type="Proteomes" id="UP000575480"/>
    </source>
</evidence>
<sequence>MRFIKNAKTYWENIWMPQIPAQQSKGKSELELERDRQYETKWVWYHTILAVELFACSVLLLWIAIVLTIGLLVI</sequence>
<keyword evidence="1" id="KW-0812">Transmembrane</keyword>
<feature type="transmembrane region" description="Helical" evidence="1">
    <location>
        <begin position="43"/>
        <end position="73"/>
    </location>
</feature>
<evidence type="ECO:0000313" key="2">
    <source>
        <dbReference type="EMBL" id="NWJ57878.1"/>
    </source>
</evidence>
<reference evidence="2 3" key="1">
    <citation type="journal article" date="2019" name="Environ. Microbiol.">
        <title>Genomics insights into ecotype formation of ammonia-oxidizing archaea in the deep ocean.</title>
        <authorList>
            <person name="Wang Y."/>
            <person name="Huang J.M."/>
            <person name="Cui G.J."/>
            <person name="Nunoura T."/>
            <person name="Takaki Y."/>
            <person name="Li W.L."/>
            <person name="Li J."/>
            <person name="Gao Z.M."/>
            <person name="Takai K."/>
            <person name="Zhang A.Q."/>
            <person name="Stepanauskas R."/>
        </authorList>
    </citation>
    <scope>NUCLEOTIDE SEQUENCE [LARGE SCALE GENOMIC DNA]</scope>
    <source>
        <strain evidence="2 3">L15a</strain>
    </source>
</reference>
<name>A0A7K4MWX5_9ARCH</name>
<proteinExistence type="predicted"/>
<organism evidence="2 3">
    <name type="scientific">Marine Group I thaumarchaeote</name>
    <dbReference type="NCBI Taxonomy" id="2511932"/>
    <lineage>
        <taxon>Archaea</taxon>
        <taxon>Nitrososphaerota</taxon>
        <taxon>Marine Group I</taxon>
    </lineage>
</organism>
<dbReference type="Proteomes" id="UP000575480">
    <property type="component" value="Unassembled WGS sequence"/>
</dbReference>
<protein>
    <submittedName>
        <fullName evidence="2">Uncharacterized protein</fullName>
    </submittedName>
</protein>
<comment type="caution">
    <text evidence="2">The sequence shown here is derived from an EMBL/GenBank/DDBJ whole genome shotgun (WGS) entry which is preliminary data.</text>
</comment>
<dbReference type="AlphaFoldDB" id="A0A7K4MWX5"/>
<keyword evidence="1" id="KW-1133">Transmembrane helix</keyword>
<dbReference type="EMBL" id="JACATH010000022">
    <property type="protein sequence ID" value="NWJ57878.1"/>
    <property type="molecule type" value="Genomic_DNA"/>
</dbReference>